<feature type="transmembrane region" description="Helical" evidence="2">
    <location>
        <begin position="16"/>
        <end position="40"/>
    </location>
</feature>
<dbReference type="InterPro" id="IPR021878">
    <property type="entry name" value="TgpA_N"/>
</dbReference>
<evidence type="ECO:0000256" key="1">
    <source>
        <dbReference type="SAM" id="MobiDB-lite"/>
    </source>
</evidence>
<dbReference type="Gene3D" id="3.10.620.30">
    <property type="match status" value="1"/>
</dbReference>
<name>A0A285NS03_NATPI</name>
<sequence length="740" mass="79614">MPAAGRTYDDQRMLRGAALASVLVLTASYVSVLNEVAVIVGGGSDVVPVALVTLLVASVVAALVSERTAISAALLLMLLGNLWYIQSTPATVGLLLDAWRVLLSDAVSLLTGLSVVQLSNAGAWAVGSVPAPVFLSWYLAVRRHYAVSAAIGLAPLIVLVLTGDAGTLVTLAGVLGAAGAVGFGDLERRGASIEQADALAVTFAAMAVLSMTVTVIPAGSGSPLSFHGASGVGGGQGQTIEGGVIQSGGEFQIQGGVELSPEVRFTVESSQPGYWRTGVYDKFTGDGWYRTGGTNAWDGAVESPPGSTETVEQVYEIERPTGAMPSVYQPVELSGDVADATQISRQGSLVYERAFQSGDSYRVTSLRPDAAPAQLRQTDWDYPGSIRAEYLQVPSNQPGRVGDLATDLTADADNPYDAAIAIERYLEAEKTYSLDIDRPDGNIADAFLFEMDAGYCTYYATTMTTMLREIGVPARMAVGYSTGQPVDDDRYVVRGLNAHAWVEVYFEGEGWVTFDPTPSDGRQQLRESWVQRARSAGNDAVDTDESRDQPPTQYENETASTPSIDDPDDDTNSTNTTDPEDTNRTNSSVPSIEEFEEQPDETGGPLSWLPPPDMLAVAAIALLGLGVLSRRTGHAARARRAIGVHRQGRGRTPREDVERAFTRLEYLLAREKRPRSPTETPREYVDRMAADRDDERIDQLRRLYERARYGDDLGPAEADEAVDAIDDLVAERTRWMPNNR</sequence>
<keyword evidence="4" id="KW-0645">Protease</keyword>
<dbReference type="PANTHER" id="PTHR42736:SF1">
    <property type="entry name" value="PROTEIN-GLUTAMINE GAMMA-GLUTAMYLTRANSFERASE"/>
    <property type="match status" value="1"/>
</dbReference>
<evidence type="ECO:0000313" key="5">
    <source>
        <dbReference type="Proteomes" id="UP000219453"/>
    </source>
</evidence>
<feature type="transmembrane region" description="Helical" evidence="2">
    <location>
        <begin position="116"/>
        <end position="138"/>
    </location>
</feature>
<feature type="region of interest" description="Disordered" evidence="1">
    <location>
        <begin position="517"/>
        <end position="609"/>
    </location>
</feature>
<accession>A0A285NS03</accession>
<reference evidence="4 5" key="1">
    <citation type="submission" date="2017-09" db="EMBL/GenBank/DDBJ databases">
        <authorList>
            <person name="Ehlers B."/>
            <person name="Leendertz F.H."/>
        </authorList>
    </citation>
    <scope>NUCLEOTIDE SEQUENCE [LARGE SCALE GENOMIC DNA]</scope>
    <source>
        <strain evidence="4 5">DSM 27208</strain>
    </source>
</reference>
<feature type="transmembrane region" description="Helical" evidence="2">
    <location>
        <begin position="72"/>
        <end position="96"/>
    </location>
</feature>
<dbReference type="GO" id="GO:0006508">
    <property type="term" value="P:proteolysis"/>
    <property type="evidence" value="ECO:0007669"/>
    <property type="project" value="UniProtKB-KW"/>
</dbReference>
<dbReference type="Proteomes" id="UP000219453">
    <property type="component" value="Unassembled WGS sequence"/>
</dbReference>
<dbReference type="PANTHER" id="PTHR42736">
    <property type="entry name" value="PROTEIN-GLUTAMINE GAMMA-GLUTAMYLTRANSFERASE"/>
    <property type="match status" value="1"/>
</dbReference>
<dbReference type="SMART" id="SM00460">
    <property type="entry name" value="TGc"/>
    <property type="match status" value="1"/>
</dbReference>
<evidence type="ECO:0000256" key="2">
    <source>
        <dbReference type="SAM" id="Phobius"/>
    </source>
</evidence>
<keyword evidence="4" id="KW-0378">Hydrolase</keyword>
<feature type="domain" description="Transglutaminase-like" evidence="3">
    <location>
        <begin position="448"/>
        <end position="518"/>
    </location>
</feature>
<dbReference type="Pfam" id="PF11992">
    <property type="entry name" value="TgpA_N"/>
    <property type="match status" value="1"/>
</dbReference>
<dbReference type="Pfam" id="PF01841">
    <property type="entry name" value="Transglut_core"/>
    <property type="match status" value="1"/>
</dbReference>
<dbReference type="Pfam" id="PF13559">
    <property type="entry name" value="DUF4129"/>
    <property type="match status" value="1"/>
</dbReference>
<feature type="transmembrane region" description="Helical" evidence="2">
    <location>
        <begin position="145"/>
        <end position="162"/>
    </location>
</feature>
<gene>
    <name evidence="4" type="ORF">SAMN06269185_1561</name>
</gene>
<feature type="transmembrane region" description="Helical" evidence="2">
    <location>
        <begin position="46"/>
        <end position="65"/>
    </location>
</feature>
<dbReference type="InterPro" id="IPR052901">
    <property type="entry name" value="Bact_TGase-like"/>
</dbReference>
<evidence type="ECO:0000313" key="4">
    <source>
        <dbReference type="EMBL" id="SNZ12229.1"/>
    </source>
</evidence>
<evidence type="ECO:0000259" key="3">
    <source>
        <dbReference type="SMART" id="SM00460"/>
    </source>
</evidence>
<keyword evidence="5" id="KW-1185">Reference proteome</keyword>
<dbReference type="EMBL" id="OBEJ01000002">
    <property type="protein sequence ID" value="SNZ12229.1"/>
    <property type="molecule type" value="Genomic_DNA"/>
</dbReference>
<dbReference type="InterPro" id="IPR025403">
    <property type="entry name" value="TgpA-like_C"/>
</dbReference>
<organism evidence="4 5">
    <name type="scientific">Natronoarchaeum philippinense</name>
    <dbReference type="NCBI Taxonomy" id="558529"/>
    <lineage>
        <taxon>Archaea</taxon>
        <taxon>Methanobacteriati</taxon>
        <taxon>Methanobacteriota</taxon>
        <taxon>Stenosarchaea group</taxon>
        <taxon>Halobacteria</taxon>
        <taxon>Halobacteriales</taxon>
        <taxon>Natronoarchaeaceae</taxon>
    </lineage>
</organism>
<keyword evidence="2" id="KW-0812">Transmembrane</keyword>
<dbReference type="SUPFAM" id="SSF54001">
    <property type="entry name" value="Cysteine proteinases"/>
    <property type="match status" value="1"/>
</dbReference>
<protein>
    <submittedName>
        <fullName evidence="4">Transglutaminase-like enzyme, putative cysteine protease</fullName>
    </submittedName>
</protein>
<keyword evidence="2" id="KW-1133">Transmembrane helix</keyword>
<dbReference type="AlphaFoldDB" id="A0A285NS03"/>
<proteinExistence type="predicted"/>
<keyword evidence="2" id="KW-0472">Membrane</keyword>
<dbReference type="InterPro" id="IPR002931">
    <property type="entry name" value="Transglutaminase-like"/>
</dbReference>
<feature type="transmembrane region" description="Helical" evidence="2">
    <location>
        <begin position="198"/>
        <end position="219"/>
    </location>
</feature>
<feature type="transmembrane region" description="Helical" evidence="2">
    <location>
        <begin position="168"/>
        <end position="186"/>
    </location>
</feature>
<dbReference type="InterPro" id="IPR038765">
    <property type="entry name" value="Papain-like_cys_pep_sf"/>
</dbReference>
<dbReference type="GO" id="GO:0008233">
    <property type="term" value="F:peptidase activity"/>
    <property type="evidence" value="ECO:0007669"/>
    <property type="project" value="UniProtKB-KW"/>
</dbReference>